<feature type="non-terminal residue" evidence="2">
    <location>
        <position position="142"/>
    </location>
</feature>
<keyword evidence="3" id="KW-1185">Reference proteome</keyword>
<keyword evidence="1" id="KW-0812">Transmembrane</keyword>
<dbReference type="EMBL" id="JANBQB010000069">
    <property type="protein sequence ID" value="KAJ1983108.1"/>
    <property type="molecule type" value="Genomic_DNA"/>
</dbReference>
<evidence type="ECO:0000313" key="3">
    <source>
        <dbReference type="Proteomes" id="UP001151582"/>
    </source>
</evidence>
<feature type="transmembrane region" description="Helical" evidence="1">
    <location>
        <begin position="109"/>
        <end position="126"/>
    </location>
</feature>
<dbReference type="OrthoDB" id="416786at2759"/>
<proteinExistence type="predicted"/>
<gene>
    <name evidence="2" type="ORF">H4R34_001457</name>
</gene>
<keyword evidence="1" id="KW-0472">Membrane</keyword>
<reference evidence="2" key="1">
    <citation type="submission" date="2022-07" db="EMBL/GenBank/DDBJ databases">
        <title>Phylogenomic reconstructions and comparative analyses of Kickxellomycotina fungi.</title>
        <authorList>
            <person name="Reynolds N.K."/>
            <person name="Stajich J.E."/>
            <person name="Barry K."/>
            <person name="Grigoriev I.V."/>
            <person name="Crous P."/>
            <person name="Smith M.E."/>
        </authorList>
    </citation>
    <scope>NUCLEOTIDE SEQUENCE</scope>
    <source>
        <strain evidence="2">RSA 567</strain>
    </source>
</reference>
<accession>A0A9W8B3J1</accession>
<protein>
    <submittedName>
        <fullName evidence="2">Uncharacterized protein</fullName>
    </submittedName>
</protein>
<evidence type="ECO:0000313" key="2">
    <source>
        <dbReference type="EMBL" id="KAJ1983108.1"/>
    </source>
</evidence>
<sequence>MLKYMTNANADEHHKLLAKTPAHLDVLFNYFGRSTQSTATVQSLVSTDWSNQYGEHDNPSEDWVPFDQYVMAMISGDTLRLGIDYNTRWCTDTSMIMPLTTWTTHLRNLVLPFALFLITAMPYYSFRHHVQDLQPCALLSPS</sequence>
<keyword evidence="1" id="KW-1133">Transmembrane helix</keyword>
<organism evidence="2 3">
    <name type="scientific">Dimargaris verticillata</name>
    <dbReference type="NCBI Taxonomy" id="2761393"/>
    <lineage>
        <taxon>Eukaryota</taxon>
        <taxon>Fungi</taxon>
        <taxon>Fungi incertae sedis</taxon>
        <taxon>Zoopagomycota</taxon>
        <taxon>Kickxellomycotina</taxon>
        <taxon>Dimargaritomycetes</taxon>
        <taxon>Dimargaritales</taxon>
        <taxon>Dimargaritaceae</taxon>
        <taxon>Dimargaris</taxon>
    </lineage>
</organism>
<evidence type="ECO:0000256" key="1">
    <source>
        <dbReference type="SAM" id="Phobius"/>
    </source>
</evidence>
<name>A0A9W8B3J1_9FUNG</name>
<dbReference type="AlphaFoldDB" id="A0A9W8B3J1"/>
<dbReference type="Proteomes" id="UP001151582">
    <property type="component" value="Unassembled WGS sequence"/>
</dbReference>
<dbReference type="Gene3D" id="3.30.559.30">
    <property type="entry name" value="Nonribosomal peptide synthetase, condensation domain"/>
    <property type="match status" value="1"/>
</dbReference>
<comment type="caution">
    <text evidence="2">The sequence shown here is derived from an EMBL/GenBank/DDBJ whole genome shotgun (WGS) entry which is preliminary data.</text>
</comment>